<dbReference type="Proteomes" id="UP000220639">
    <property type="component" value="Unassembled WGS sequence"/>
</dbReference>
<name>A0A285B8H7_9ENTR</name>
<dbReference type="EMBL" id="FZTC01000023">
    <property type="protein sequence ID" value="SNU37053.1"/>
    <property type="molecule type" value="Genomic_DNA"/>
</dbReference>
<evidence type="ECO:0000313" key="1">
    <source>
        <dbReference type="EMBL" id="SNU37053.1"/>
    </source>
</evidence>
<dbReference type="AlphaFoldDB" id="A0A285B8H7"/>
<sequence>MPGITLTPLALYILQIRRYLLYSLADNPMQSIALYFSDWPPNWRLLSFLSRPNFRSLDYRKNNISFKDYTNQFSCKDS</sequence>
<reference evidence="2" key="1">
    <citation type="submission" date="2017-08" db="EMBL/GenBank/DDBJ databases">
        <authorList>
            <person name="Brisse S."/>
        </authorList>
    </citation>
    <scope>NUCLEOTIDE SEQUENCE [LARGE SCALE GENOMIC DNA]</scope>
    <source>
        <strain evidence="2">06D021</strain>
    </source>
</reference>
<organism evidence="1 2">
    <name type="scientific">Klebsiella grimontii</name>
    <dbReference type="NCBI Taxonomy" id="2058152"/>
    <lineage>
        <taxon>Bacteria</taxon>
        <taxon>Pseudomonadati</taxon>
        <taxon>Pseudomonadota</taxon>
        <taxon>Gammaproteobacteria</taxon>
        <taxon>Enterobacterales</taxon>
        <taxon>Enterobacteriaceae</taxon>
        <taxon>Klebsiella/Raoultella group</taxon>
        <taxon>Klebsiella</taxon>
    </lineage>
</organism>
<proteinExistence type="predicted"/>
<accession>A0A285B8H7</accession>
<protein>
    <submittedName>
        <fullName evidence="1">Uncharacterized protein</fullName>
    </submittedName>
</protein>
<evidence type="ECO:0000313" key="2">
    <source>
        <dbReference type="Proteomes" id="UP000220639"/>
    </source>
</evidence>
<gene>
    <name evidence="1" type="ORF">KOSB73_30095</name>
</gene>